<proteinExistence type="predicted"/>
<keyword evidence="3" id="KW-1185">Reference proteome</keyword>
<evidence type="ECO:0000313" key="3">
    <source>
        <dbReference type="Proteomes" id="UP001596484"/>
    </source>
</evidence>
<name>A0ABW2RUX3_9NOCA</name>
<dbReference type="PANTHER" id="PTHR39193">
    <property type="entry name" value="5-DEOXY-GLUCURONATE ISOMERASE"/>
    <property type="match status" value="1"/>
</dbReference>
<dbReference type="RefSeq" id="WP_378402871.1">
    <property type="nucleotide sequence ID" value="NZ_JBHTCS010000009.1"/>
</dbReference>
<dbReference type="InterPro" id="IPR021120">
    <property type="entry name" value="KduI/IolB_isomerase"/>
</dbReference>
<dbReference type="SUPFAM" id="SSF51182">
    <property type="entry name" value="RmlC-like cupins"/>
    <property type="match status" value="1"/>
</dbReference>
<dbReference type="NCBIfam" id="TIGR04378">
    <property type="entry name" value="myo_inos_iolB"/>
    <property type="match status" value="1"/>
</dbReference>
<dbReference type="EC" id="5.3.1.30" evidence="2"/>
<dbReference type="InterPro" id="IPR024203">
    <property type="entry name" value="Deoxy-glucuronate_isom_IolB"/>
</dbReference>
<dbReference type="Gene3D" id="2.60.120.10">
    <property type="entry name" value="Jelly Rolls"/>
    <property type="match status" value="2"/>
</dbReference>
<dbReference type="GO" id="GO:0102482">
    <property type="term" value="F:5-deoxy-D-glucuronate isomerase activity"/>
    <property type="evidence" value="ECO:0007669"/>
    <property type="project" value="UniProtKB-EC"/>
</dbReference>
<keyword evidence="1 2" id="KW-0413">Isomerase</keyword>
<dbReference type="InterPro" id="IPR014710">
    <property type="entry name" value="RmlC-like_jellyroll"/>
</dbReference>
<dbReference type="Proteomes" id="UP001596484">
    <property type="component" value="Unassembled WGS sequence"/>
</dbReference>
<accession>A0ABW2RUX3</accession>
<organism evidence="2 3">
    <name type="scientific">Rhodococcus daqingensis</name>
    <dbReference type="NCBI Taxonomy" id="2479363"/>
    <lineage>
        <taxon>Bacteria</taxon>
        <taxon>Bacillati</taxon>
        <taxon>Actinomycetota</taxon>
        <taxon>Actinomycetes</taxon>
        <taxon>Mycobacteriales</taxon>
        <taxon>Nocardiaceae</taxon>
        <taxon>Rhodococcus</taxon>
    </lineage>
</organism>
<dbReference type="PIRSF" id="PIRSF036628">
    <property type="entry name" value="IolB"/>
    <property type="match status" value="1"/>
</dbReference>
<gene>
    <name evidence="2" type="primary">iolB</name>
    <name evidence="2" type="ORF">ACFQS9_07045</name>
</gene>
<dbReference type="EMBL" id="JBHTCS010000009">
    <property type="protein sequence ID" value="MFC7447642.1"/>
    <property type="molecule type" value="Genomic_DNA"/>
</dbReference>
<evidence type="ECO:0000313" key="2">
    <source>
        <dbReference type="EMBL" id="MFC7447642.1"/>
    </source>
</evidence>
<evidence type="ECO:0000256" key="1">
    <source>
        <dbReference type="ARBA" id="ARBA00023235"/>
    </source>
</evidence>
<dbReference type="PANTHER" id="PTHR39193:SF1">
    <property type="entry name" value="5-DEOXY-GLUCURONATE ISOMERASE"/>
    <property type="match status" value="1"/>
</dbReference>
<comment type="caution">
    <text evidence="2">The sequence shown here is derived from an EMBL/GenBank/DDBJ whole genome shotgun (WGS) entry which is preliminary data.</text>
</comment>
<dbReference type="InterPro" id="IPR011051">
    <property type="entry name" value="RmlC_Cupin_sf"/>
</dbReference>
<protein>
    <submittedName>
        <fullName evidence="2">5-deoxy-glucuronate isomerase</fullName>
        <ecNumber evidence="2">5.3.1.30</ecNumber>
    </submittedName>
</protein>
<dbReference type="Pfam" id="PF04962">
    <property type="entry name" value="KduI"/>
    <property type="match status" value="1"/>
</dbReference>
<reference evidence="3" key="1">
    <citation type="journal article" date="2019" name="Int. J. Syst. Evol. Microbiol.">
        <title>The Global Catalogue of Microorganisms (GCM) 10K type strain sequencing project: providing services to taxonomists for standard genome sequencing and annotation.</title>
        <authorList>
            <consortium name="The Broad Institute Genomics Platform"/>
            <consortium name="The Broad Institute Genome Sequencing Center for Infectious Disease"/>
            <person name="Wu L."/>
            <person name="Ma J."/>
        </authorList>
    </citation>
    <scope>NUCLEOTIDE SEQUENCE [LARGE SCALE GENOMIC DNA]</scope>
    <source>
        <strain evidence="3">ICMP 19430</strain>
    </source>
</reference>
<sequence>MPDENHLPAGTAGDGPFTLAITPRSAGWHASSLWVLELPPGGHLERESGDDEVIVLPLAGSASVECGGREIALAGRRSVFDGPSDFGYVGRGHAFTVASRGGGRFALCGARAETEFPFRHVGAAQVPVELRGAGQCSRQVHNFAMTDTFAADSILACEVITPAGNWSSYPSHKHDEDTEHESALEEIYYFEIGEAGTRSVDLDRRGFGFHRVYGTPDRPIDLLAEVRTGDAVLVPHGYHGPSVAAPGYDMYYLNVMSGTGAGRSWRIVDDPDHAWIRQTWRDQDIDPRLPLPRTTGA</sequence>